<protein>
    <submittedName>
        <fullName evidence="1">Uncharacterized protein</fullName>
    </submittedName>
</protein>
<accession>A0A5P2CQP8</accession>
<name>A0A5P2CQP8_STRVZ</name>
<dbReference type="RefSeq" id="WP_150187488.1">
    <property type="nucleotide sequence ID" value="NZ_CP029191.1"/>
</dbReference>
<dbReference type="EMBL" id="CP029191">
    <property type="protein sequence ID" value="QES45175.1"/>
    <property type="molecule type" value="Genomic_DNA"/>
</dbReference>
<dbReference type="Proteomes" id="UP000324015">
    <property type="component" value="Chromosome"/>
</dbReference>
<proteinExistence type="predicted"/>
<dbReference type="AlphaFoldDB" id="A0A5P2CQP8"/>
<organism evidence="1 2">
    <name type="scientific">Streptomyces venezuelae</name>
    <dbReference type="NCBI Taxonomy" id="54571"/>
    <lineage>
        <taxon>Bacteria</taxon>
        <taxon>Bacillati</taxon>
        <taxon>Actinomycetota</taxon>
        <taxon>Actinomycetes</taxon>
        <taxon>Kitasatosporales</taxon>
        <taxon>Streptomycetaceae</taxon>
        <taxon>Streptomyces</taxon>
    </lineage>
</organism>
<gene>
    <name evidence="1" type="ORF">DEJ49_33070</name>
</gene>
<sequence>MQDQYAFMKQHPQPTNPVEALAHTLAVLGELPDDKTVVQATSGVYGKGVRTGLTMGDLREIAGMLKRWAGSDA</sequence>
<evidence type="ECO:0000313" key="2">
    <source>
        <dbReference type="Proteomes" id="UP000324015"/>
    </source>
</evidence>
<reference evidence="1 2" key="1">
    <citation type="submission" date="2018-05" db="EMBL/GenBank/DDBJ databases">
        <title>Streptomyces venezuelae.</title>
        <authorList>
            <person name="Kim W."/>
            <person name="Lee N."/>
            <person name="Cho B.-K."/>
        </authorList>
    </citation>
    <scope>NUCLEOTIDE SEQUENCE [LARGE SCALE GENOMIC DNA]</scope>
    <source>
        <strain evidence="1 2">ATCC 14585</strain>
    </source>
</reference>
<evidence type="ECO:0000313" key="1">
    <source>
        <dbReference type="EMBL" id="QES45175.1"/>
    </source>
</evidence>